<accession>A0AAD9H481</accession>
<evidence type="ECO:0008006" key="4">
    <source>
        <dbReference type="Google" id="ProtNLM"/>
    </source>
</evidence>
<keyword evidence="1" id="KW-0732">Signal</keyword>
<sequence>MAVQNWLLVHITTCSVSVCLSVCIQRPHTGTTAVSSASTTHVCLVVQYTINHANGDDGFFVVDPVACSSTLASLVGKQNGAASRGMAPKIGCCCFFLFLSLSSLPRLGASC</sequence>
<feature type="signal peptide" evidence="1">
    <location>
        <begin position="1"/>
        <end position="21"/>
    </location>
</feature>
<dbReference type="AlphaFoldDB" id="A0AAD9H481"/>
<evidence type="ECO:0000313" key="3">
    <source>
        <dbReference type="Proteomes" id="UP001232148"/>
    </source>
</evidence>
<dbReference type="EMBL" id="MU843080">
    <property type="protein sequence ID" value="KAK2021773.1"/>
    <property type="molecule type" value="Genomic_DNA"/>
</dbReference>
<comment type="caution">
    <text evidence="2">The sequence shown here is derived from an EMBL/GenBank/DDBJ whole genome shotgun (WGS) entry which is preliminary data.</text>
</comment>
<reference evidence="2" key="1">
    <citation type="submission" date="2021-06" db="EMBL/GenBank/DDBJ databases">
        <title>Comparative genomics, transcriptomics and evolutionary studies reveal genomic signatures of adaptation to plant cell wall in hemibiotrophic fungi.</title>
        <authorList>
            <consortium name="DOE Joint Genome Institute"/>
            <person name="Baroncelli R."/>
            <person name="Diaz J.F."/>
            <person name="Benocci T."/>
            <person name="Peng M."/>
            <person name="Battaglia E."/>
            <person name="Haridas S."/>
            <person name="Andreopoulos W."/>
            <person name="Labutti K."/>
            <person name="Pangilinan J."/>
            <person name="Floch G.L."/>
            <person name="Makela M.R."/>
            <person name="Henrissat B."/>
            <person name="Grigoriev I.V."/>
            <person name="Crouch J.A."/>
            <person name="De Vries R.P."/>
            <person name="Sukno S.A."/>
            <person name="Thon M.R."/>
        </authorList>
    </citation>
    <scope>NUCLEOTIDE SEQUENCE</scope>
    <source>
        <strain evidence="2">MAFF235873</strain>
    </source>
</reference>
<keyword evidence="3" id="KW-1185">Reference proteome</keyword>
<name>A0AAD9H481_9PEZI</name>
<proteinExistence type="predicted"/>
<protein>
    <recommendedName>
        <fullName evidence="4">Secreted protein</fullName>
    </recommendedName>
</protein>
<evidence type="ECO:0000313" key="2">
    <source>
        <dbReference type="EMBL" id="KAK2021773.1"/>
    </source>
</evidence>
<evidence type="ECO:0000256" key="1">
    <source>
        <dbReference type="SAM" id="SignalP"/>
    </source>
</evidence>
<dbReference type="Proteomes" id="UP001232148">
    <property type="component" value="Unassembled WGS sequence"/>
</dbReference>
<organism evidence="2 3">
    <name type="scientific">Colletotrichum zoysiae</name>
    <dbReference type="NCBI Taxonomy" id="1216348"/>
    <lineage>
        <taxon>Eukaryota</taxon>
        <taxon>Fungi</taxon>
        <taxon>Dikarya</taxon>
        <taxon>Ascomycota</taxon>
        <taxon>Pezizomycotina</taxon>
        <taxon>Sordariomycetes</taxon>
        <taxon>Hypocreomycetidae</taxon>
        <taxon>Glomerellales</taxon>
        <taxon>Glomerellaceae</taxon>
        <taxon>Colletotrichum</taxon>
        <taxon>Colletotrichum graminicola species complex</taxon>
    </lineage>
</organism>
<feature type="chain" id="PRO_5042004048" description="Secreted protein" evidence="1">
    <location>
        <begin position="22"/>
        <end position="111"/>
    </location>
</feature>
<gene>
    <name evidence="2" type="ORF">LX32DRAFT_231139</name>
</gene>